<name>A0A0V1CGF4_TRIBR</name>
<sequence length="203" mass="23145">MQIEFVKFEGEQFCRLHSGHLRRSVHNGGNLHDARNCVSAIRPRKEEDFCRMRRSAIEGAFPGPPRRPDLPYINPQIEDSHPFPLIVSELASEHQNNGQLGSTDDTNGEERRGERWAVPADVRQMGNLTMEELWTAESTWEPQGEEAATRQEHTGNTLENGDLSPSTRHAAILSSKHVLIKRFIRARRKNTLCEQGRWSNQAN</sequence>
<dbReference type="AlphaFoldDB" id="A0A0V1CGF4"/>
<protein>
    <submittedName>
        <fullName evidence="2">Uncharacterized protein</fullName>
    </submittedName>
</protein>
<accession>A0A0V1CGF4</accession>
<gene>
    <name evidence="2" type="ORF">T03_6942</name>
</gene>
<feature type="region of interest" description="Disordered" evidence="1">
    <location>
        <begin position="139"/>
        <end position="165"/>
    </location>
</feature>
<keyword evidence="3" id="KW-1185">Reference proteome</keyword>
<feature type="region of interest" description="Disordered" evidence="1">
    <location>
        <begin position="94"/>
        <end position="115"/>
    </location>
</feature>
<dbReference type="Proteomes" id="UP000054653">
    <property type="component" value="Unassembled WGS sequence"/>
</dbReference>
<reference evidence="2 3" key="1">
    <citation type="submission" date="2015-01" db="EMBL/GenBank/DDBJ databases">
        <title>Evolution of Trichinella species and genotypes.</title>
        <authorList>
            <person name="Korhonen P.K."/>
            <person name="Edoardo P."/>
            <person name="Giuseppe L.R."/>
            <person name="Gasser R.B."/>
        </authorList>
    </citation>
    <scope>NUCLEOTIDE SEQUENCE [LARGE SCALE GENOMIC DNA]</scope>
    <source>
        <strain evidence="2">ISS120</strain>
    </source>
</reference>
<evidence type="ECO:0000256" key="1">
    <source>
        <dbReference type="SAM" id="MobiDB-lite"/>
    </source>
</evidence>
<comment type="caution">
    <text evidence="2">The sequence shown here is derived from an EMBL/GenBank/DDBJ whole genome shotgun (WGS) entry which is preliminary data.</text>
</comment>
<evidence type="ECO:0000313" key="3">
    <source>
        <dbReference type="Proteomes" id="UP000054653"/>
    </source>
</evidence>
<feature type="compositionally biased region" description="Polar residues" evidence="1">
    <location>
        <begin position="94"/>
        <end position="105"/>
    </location>
</feature>
<proteinExistence type="predicted"/>
<dbReference type="EMBL" id="JYDI01000213">
    <property type="protein sequence ID" value="KRY48274.1"/>
    <property type="molecule type" value="Genomic_DNA"/>
</dbReference>
<organism evidence="2 3">
    <name type="scientific">Trichinella britovi</name>
    <name type="common">Parasitic roundworm</name>
    <dbReference type="NCBI Taxonomy" id="45882"/>
    <lineage>
        <taxon>Eukaryota</taxon>
        <taxon>Metazoa</taxon>
        <taxon>Ecdysozoa</taxon>
        <taxon>Nematoda</taxon>
        <taxon>Enoplea</taxon>
        <taxon>Dorylaimia</taxon>
        <taxon>Trichinellida</taxon>
        <taxon>Trichinellidae</taxon>
        <taxon>Trichinella</taxon>
    </lineage>
</organism>
<feature type="compositionally biased region" description="Polar residues" evidence="1">
    <location>
        <begin position="154"/>
        <end position="165"/>
    </location>
</feature>
<evidence type="ECO:0000313" key="2">
    <source>
        <dbReference type="EMBL" id="KRY48274.1"/>
    </source>
</evidence>